<dbReference type="InterPro" id="IPR036366">
    <property type="entry name" value="PGBDSf"/>
</dbReference>
<dbReference type="Gene3D" id="1.10.530.10">
    <property type="match status" value="1"/>
</dbReference>
<dbReference type="InterPro" id="IPR043426">
    <property type="entry name" value="MltB-like"/>
</dbReference>
<feature type="chain" id="PRO_5039088132" evidence="1">
    <location>
        <begin position="29"/>
        <end position="412"/>
    </location>
</feature>
<proteinExistence type="predicted"/>
<protein>
    <submittedName>
        <fullName evidence="4">Lytic murein transglycosylase</fullName>
    </submittedName>
</protein>
<dbReference type="InterPro" id="IPR011970">
    <property type="entry name" value="MltB_2"/>
</dbReference>
<evidence type="ECO:0000259" key="2">
    <source>
        <dbReference type="Pfam" id="PF01471"/>
    </source>
</evidence>
<dbReference type="SUPFAM" id="SSF47090">
    <property type="entry name" value="PGBD-like"/>
    <property type="match status" value="1"/>
</dbReference>
<dbReference type="InterPro" id="IPR023346">
    <property type="entry name" value="Lysozyme-like_dom_sf"/>
</dbReference>
<dbReference type="InterPro" id="IPR036365">
    <property type="entry name" value="PGBD-like_sf"/>
</dbReference>
<dbReference type="PANTHER" id="PTHR30163:SF8">
    <property type="entry name" value="LYTIC MUREIN TRANSGLYCOSYLASE"/>
    <property type="match status" value="1"/>
</dbReference>
<dbReference type="GO" id="GO:0008933">
    <property type="term" value="F:peptidoglycan lytic transglycosylase activity"/>
    <property type="evidence" value="ECO:0007669"/>
    <property type="project" value="TreeGrafter"/>
</dbReference>
<dbReference type="AlphaFoldDB" id="A0A9E6ZYK0"/>
<evidence type="ECO:0000313" key="5">
    <source>
        <dbReference type="Proteomes" id="UP000831684"/>
    </source>
</evidence>
<feature type="signal peptide" evidence="1">
    <location>
        <begin position="1"/>
        <end position="28"/>
    </location>
</feature>
<dbReference type="Gene3D" id="1.10.101.10">
    <property type="entry name" value="PGBD-like superfamily/PGBD"/>
    <property type="match status" value="1"/>
</dbReference>
<keyword evidence="1" id="KW-0732">Signal</keyword>
<evidence type="ECO:0000313" key="4">
    <source>
        <dbReference type="EMBL" id="UOK69715.1"/>
    </source>
</evidence>
<dbReference type="InterPro" id="IPR031304">
    <property type="entry name" value="SLT_2"/>
</dbReference>
<dbReference type="GO" id="GO:0009253">
    <property type="term" value="P:peptidoglycan catabolic process"/>
    <property type="evidence" value="ECO:0007669"/>
    <property type="project" value="TreeGrafter"/>
</dbReference>
<accession>A0A9E6ZYK0</accession>
<name>A0A9E6ZYK0_9HYPH</name>
<dbReference type="Gene3D" id="1.10.8.350">
    <property type="entry name" value="Bacterial muramidase"/>
    <property type="match status" value="1"/>
</dbReference>
<gene>
    <name evidence="4" type="ORF">K9D25_13240</name>
</gene>
<dbReference type="Proteomes" id="UP000831684">
    <property type="component" value="Chromosome"/>
</dbReference>
<dbReference type="SUPFAM" id="SSF53955">
    <property type="entry name" value="Lysozyme-like"/>
    <property type="match status" value="1"/>
</dbReference>
<feature type="domain" description="Peptidoglycan binding-like" evidence="2">
    <location>
        <begin position="356"/>
        <end position="408"/>
    </location>
</feature>
<reference evidence="4" key="1">
    <citation type="submission" date="2021-09" db="EMBL/GenBank/DDBJ databases">
        <title>Network and meta-omics reveal the key degrader and cooperation patterns in an efficient 1,4-dioxane-degrading microbial community.</title>
        <authorList>
            <person name="Dai C."/>
        </authorList>
    </citation>
    <scope>NUCLEOTIDE SEQUENCE</scope>
    <source>
        <strain evidence="4">ZM13</strain>
    </source>
</reference>
<dbReference type="KEGG" id="apol:K9D25_13240"/>
<dbReference type="PANTHER" id="PTHR30163">
    <property type="entry name" value="MEMBRANE-BOUND LYTIC MUREIN TRANSGLYCOSYLASE B"/>
    <property type="match status" value="1"/>
</dbReference>
<feature type="domain" description="Transglycosylase SLT" evidence="3">
    <location>
        <begin position="32"/>
        <end position="333"/>
    </location>
</feature>
<dbReference type="Pfam" id="PF01471">
    <property type="entry name" value="PG_binding_1"/>
    <property type="match status" value="1"/>
</dbReference>
<sequence length="412" mass="44940">MMFPALRRPLVAAALVLGLLLAARPALADAGFDRWLAAQWPAAQAMGISRATFERETAGLEPDYGLPDLALPGKPKAPDRQAEFVQTPAAYLSDKAIASYAARGRKLAAQYRAQLAALERQFGVPGPILLAIWARETSYGGAKLNHDALRVLATQAYVGRRKEEFRAEFLAALKILDEGHVTRAAMKSSWAGAMGLTQFMPTGYLDYGVDLDGDGTANIWTDVPEALAATASLLKDKGWQAGKRWAYEITVPPGFDCTLAEPETRLPIGEWLKRGVRIADGRRVPPAALKDEASIIMPAGPYGPAFLTPANYFVLKSYNFADLYVLYVGHLADRIEDDRPFARDWAEIALVKTRDLEFMQKVLTREGFYADKIDGKAGMKTRAALGAYQKANGLPLDCWPDAAVLAHMKKGG</sequence>
<dbReference type="InterPro" id="IPR002477">
    <property type="entry name" value="Peptidoglycan-bd-like"/>
</dbReference>
<organism evidence="4 5">
    <name type="scientific">Ancylobacter polymorphus</name>
    <dbReference type="NCBI Taxonomy" id="223390"/>
    <lineage>
        <taxon>Bacteria</taxon>
        <taxon>Pseudomonadati</taxon>
        <taxon>Pseudomonadota</taxon>
        <taxon>Alphaproteobacteria</taxon>
        <taxon>Hyphomicrobiales</taxon>
        <taxon>Xanthobacteraceae</taxon>
        <taxon>Ancylobacter</taxon>
    </lineage>
</organism>
<evidence type="ECO:0000256" key="1">
    <source>
        <dbReference type="SAM" id="SignalP"/>
    </source>
</evidence>
<evidence type="ECO:0000259" key="3">
    <source>
        <dbReference type="Pfam" id="PF13406"/>
    </source>
</evidence>
<dbReference type="EMBL" id="CP083239">
    <property type="protein sequence ID" value="UOK69715.1"/>
    <property type="molecule type" value="Genomic_DNA"/>
</dbReference>
<dbReference type="Pfam" id="PF13406">
    <property type="entry name" value="SLT_2"/>
    <property type="match status" value="1"/>
</dbReference>
<dbReference type="NCBIfam" id="TIGR02283">
    <property type="entry name" value="MltB_2"/>
    <property type="match status" value="1"/>
</dbReference>
<dbReference type="RefSeq" id="WP_244375872.1">
    <property type="nucleotide sequence ID" value="NZ_CP083239.1"/>
</dbReference>